<gene>
    <name evidence="2" type="ORF">LJ656_23150</name>
</gene>
<organism evidence="2 3">
    <name type="scientific">Paraburkholderia sejongensis</name>
    <dbReference type="NCBI Taxonomy" id="2886946"/>
    <lineage>
        <taxon>Bacteria</taxon>
        <taxon>Pseudomonadati</taxon>
        <taxon>Pseudomonadota</taxon>
        <taxon>Betaproteobacteria</taxon>
        <taxon>Burkholderiales</taxon>
        <taxon>Burkholderiaceae</taxon>
        <taxon>Paraburkholderia</taxon>
    </lineage>
</organism>
<name>A0ABS8K017_9BURK</name>
<accession>A0ABS8K017</accession>
<keyword evidence="3" id="KW-1185">Reference proteome</keyword>
<dbReference type="InterPro" id="IPR021327">
    <property type="entry name" value="DUF2934"/>
</dbReference>
<dbReference type="EMBL" id="JAJITD010000012">
    <property type="protein sequence ID" value="MCC8395489.1"/>
    <property type="molecule type" value="Genomic_DNA"/>
</dbReference>
<feature type="region of interest" description="Disordered" evidence="1">
    <location>
        <begin position="12"/>
        <end position="99"/>
    </location>
</feature>
<protein>
    <submittedName>
        <fullName evidence="2">DUF2934 domain-containing protein</fullName>
    </submittedName>
</protein>
<sequence length="99" mass="10623">MDKDLEARIRTRAYHIWENDPSPDGKADDHWEEARRQIEAEGAGDGGGDGAAAEPSDQSAERDRGARIAPDQQLQEMPGGGAEPASVSAPRTKQARAKS</sequence>
<evidence type="ECO:0000313" key="2">
    <source>
        <dbReference type="EMBL" id="MCC8395489.1"/>
    </source>
</evidence>
<evidence type="ECO:0000256" key="1">
    <source>
        <dbReference type="SAM" id="MobiDB-lite"/>
    </source>
</evidence>
<dbReference type="Proteomes" id="UP001431019">
    <property type="component" value="Unassembled WGS sequence"/>
</dbReference>
<evidence type="ECO:0000313" key="3">
    <source>
        <dbReference type="Proteomes" id="UP001431019"/>
    </source>
</evidence>
<comment type="caution">
    <text evidence="2">The sequence shown here is derived from an EMBL/GenBank/DDBJ whole genome shotgun (WGS) entry which is preliminary data.</text>
</comment>
<feature type="compositionally biased region" description="Basic and acidic residues" evidence="1">
    <location>
        <begin position="12"/>
        <end position="39"/>
    </location>
</feature>
<reference evidence="2 3" key="1">
    <citation type="submission" date="2021-11" db="EMBL/GenBank/DDBJ databases">
        <authorList>
            <person name="Oh E.-T."/>
            <person name="Kim S.-B."/>
        </authorList>
    </citation>
    <scope>NUCLEOTIDE SEQUENCE [LARGE SCALE GENOMIC DNA]</scope>
    <source>
        <strain evidence="2 3">MMS20-SJTR3</strain>
    </source>
</reference>
<proteinExistence type="predicted"/>
<dbReference type="RefSeq" id="WP_230511850.1">
    <property type="nucleotide sequence ID" value="NZ_JAJITD010000012.1"/>
</dbReference>
<dbReference type="Pfam" id="PF11154">
    <property type="entry name" value="DUF2934"/>
    <property type="match status" value="1"/>
</dbReference>